<dbReference type="AlphaFoldDB" id="A0A9P4NS53"/>
<dbReference type="EMBL" id="MU007037">
    <property type="protein sequence ID" value="KAF2430711.1"/>
    <property type="molecule type" value="Genomic_DNA"/>
</dbReference>
<name>A0A9P4NS53_9PEZI</name>
<dbReference type="InterPro" id="IPR019191">
    <property type="entry name" value="Essential_protein_Yae1_N"/>
</dbReference>
<feature type="compositionally biased region" description="Low complexity" evidence="2">
    <location>
        <begin position="67"/>
        <end position="86"/>
    </location>
</feature>
<dbReference type="PANTHER" id="PTHR28532:SF1">
    <property type="entry name" value="ORAL CANCER OVEREXPRESSED 1"/>
    <property type="match status" value="1"/>
</dbReference>
<feature type="compositionally biased region" description="Basic and acidic residues" evidence="2">
    <location>
        <begin position="89"/>
        <end position="98"/>
    </location>
</feature>
<accession>A0A9P4NS53</accession>
<dbReference type="Pfam" id="PF09811">
    <property type="entry name" value="Yae1_N"/>
    <property type="match status" value="1"/>
</dbReference>
<comment type="caution">
    <text evidence="4">The sequence shown here is derived from an EMBL/GenBank/DDBJ whole genome shotgun (WGS) entry which is preliminary data.</text>
</comment>
<dbReference type="Proteomes" id="UP000800235">
    <property type="component" value="Unassembled WGS sequence"/>
</dbReference>
<evidence type="ECO:0000259" key="3">
    <source>
        <dbReference type="Pfam" id="PF09811"/>
    </source>
</evidence>
<proteinExistence type="inferred from homology"/>
<protein>
    <submittedName>
        <fullName evidence="4">DUF1715-domain-containing protein</fullName>
    </submittedName>
</protein>
<keyword evidence="5" id="KW-1185">Reference proteome</keyword>
<dbReference type="OrthoDB" id="48036at2759"/>
<sequence length="214" mass="23511">MDEDWFDSVLNLEDEYYEEGYKQGVEDGAKAGRIEGRLFGLEKGFEKYVEMGKLNGKACVWAARMPSNPYSAEPEPESAAETPTQESNVKTEESRSETKTPNNAKSALASLPSNARLEKHIRTLYALTEAESLSTQNTEDSVSDFDDRFKRAVSKAKVIQNIIGERSTDGDVAGASSNGKEATTAAHKDRGIKITRATVTEKNMEDFGRKASSP</sequence>
<organism evidence="4 5">
    <name type="scientific">Tothia fuscella</name>
    <dbReference type="NCBI Taxonomy" id="1048955"/>
    <lineage>
        <taxon>Eukaryota</taxon>
        <taxon>Fungi</taxon>
        <taxon>Dikarya</taxon>
        <taxon>Ascomycota</taxon>
        <taxon>Pezizomycotina</taxon>
        <taxon>Dothideomycetes</taxon>
        <taxon>Pleosporomycetidae</taxon>
        <taxon>Venturiales</taxon>
        <taxon>Cylindrosympodiaceae</taxon>
        <taxon>Tothia</taxon>
    </lineage>
</organism>
<feature type="region of interest" description="Disordered" evidence="2">
    <location>
        <begin position="168"/>
        <end position="187"/>
    </location>
</feature>
<dbReference type="InterPro" id="IPR052436">
    <property type="entry name" value="LTO1_adapter"/>
</dbReference>
<reference evidence="4" key="1">
    <citation type="journal article" date="2020" name="Stud. Mycol.">
        <title>101 Dothideomycetes genomes: a test case for predicting lifestyles and emergence of pathogens.</title>
        <authorList>
            <person name="Haridas S."/>
            <person name="Albert R."/>
            <person name="Binder M."/>
            <person name="Bloem J."/>
            <person name="Labutti K."/>
            <person name="Salamov A."/>
            <person name="Andreopoulos B."/>
            <person name="Baker S."/>
            <person name="Barry K."/>
            <person name="Bills G."/>
            <person name="Bluhm B."/>
            <person name="Cannon C."/>
            <person name="Castanera R."/>
            <person name="Culley D."/>
            <person name="Daum C."/>
            <person name="Ezra D."/>
            <person name="Gonzalez J."/>
            <person name="Henrissat B."/>
            <person name="Kuo A."/>
            <person name="Liang C."/>
            <person name="Lipzen A."/>
            <person name="Lutzoni F."/>
            <person name="Magnuson J."/>
            <person name="Mondo S."/>
            <person name="Nolan M."/>
            <person name="Ohm R."/>
            <person name="Pangilinan J."/>
            <person name="Park H.-J."/>
            <person name="Ramirez L."/>
            <person name="Alfaro M."/>
            <person name="Sun H."/>
            <person name="Tritt A."/>
            <person name="Yoshinaga Y."/>
            <person name="Zwiers L.-H."/>
            <person name="Turgeon B."/>
            <person name="Goodwin S."/>
            <person name="Spatafora J."/>
            <person name="Crous P."/>
            <person name="Grigoriev I."/>
        </authorList>
    </citation>
    <scope>NUCLEOTIDE SEQUENCE</scope>
    <source>
        <strain evidence="4">CBS 130266</strain>
    </source>
</reference>
<evidence type="ECO:0000313" key="4">
    <source>
        <dbReference type="EMBL" id="KAF2430711.1"/>
    </source>
</evidence>
<feature type="region of interest" description="Disordered" evidence="2">
    <location>
        <begin position="67"/>
        <end position="111"/>
    </location>
</feature>
<dbReference type="PANTHER" id="PTHR28532">
    <property type="entry name" value="GEO13458P1"/>
    <property type="match status" value="1"/>
</dbReference>
<evidence type="ECO:0000256" key="2">
    <source>
        <dbReference type="SAM" id="MobiDB-lite"/>
    </source>
</evidence>
<evidence type="ECO:0000313" key="5">
    <source>
        <dbReference type="Proteomes" id="UP000800235"/>
    </source>
</evidence>
<feature type="domain" description="Essential protein Yae1 N-terminal" evidence="3">
    <location>
        <begin position="20"/>
        <end position="58"/>
    </location>
</feature>
<evidence type="ECO:0000256" key="1">
    <source>
        <dbReference type="ARBA" id="ARBA00038090"/>
    </source>
</evidence>
<comment type="similarity">
    <text evidence="1">Belongs to the LTO1 family.</text>
</comment>
<gene>
    <name evidence="4" type="ORF">EJ08DRAFT_218639</name>
</gene>